<name>A0AAD8JRN0_TARER</name>
<organism evidence="2 3">
    <name type="scientific">Tagetes erecta</name>
    <name type="common">African marigold</name>
    <dbReference type="NCBI Taxonomy" id="13708"/>
    <lineage>
        <taxon>Eukaryota</taxon>
        <taxon>Viridiplantae</taxon>
        <taxon>Streptophyta</taxon>
        <taxon>Embryophyta</taxon>
        <taxon>Tracheophyta</taxon>
        <taxon>Spermatophyta</taxon>
        <taxon>Magnoliopsida</taxon>
        <taxon>eudicotyledons</taxon>
        <taxon>Gunneridae</taxon>
        <taxon>Pentapetalae</taxon>
        <taxon>asterids</taxon>
        <taxon>campanulids</taxon>
        <taxon>Asterales</taxon>
        <taxon>Asteraceae</taxon>
        <taxon>Asteroideae</taxon>
        <taxon>Heliantheae alliance</taxon>
        <taxon>Tageteae</taxon>
        <taxon>Tagetes</taxon>
    </lineage>
</organism>
<evidence type="ECO:0000313" key="2">
    <source>
        <dbReference type="EMBL" id="KAK1408396.1"/>
    </source>
</evidence>
<dbReference type="PANTHER" id="PTHR37740">
    <property type="entry name" value="OS02G0193500 PROTEIN"/>
    <property type="match status" value="1"/>
</dbReference>
<reference evidence="2" key="1">
    <citation type="journal article" date="2023" name="bioRxiv">
        <title>Improved chromosome-level genome assembly for marigold (Tagetes erecta).</title>
        <authorList>
            <person name="Jiang F."/>
            <person name="Yuan L."/>
            <person name="Wang S."/>
            <person name="Wang H."/>
            <person name="Xu D."/>
            <person name="Wang A."/>
            <person name="Fan W."/>
        </authorList>
    </citation>
    <scope>NUCLEOTIDE SEQUENCE</scope>
    <source>
        <strain evidence="2">WSJ</strain>
        <tissue evidence="2">Leaf</tissue>
    </source>
</reference>
<proteinExistence type="predicted"/>
<evidence type="ECO:0000256" key="1">
    <source>
        <dbReference type="SAM" id="MobiDB-lite"/>
    </source>
</evidence>
<comment type="caution">
    <text evidence="2">The sequence shown here is derived from an EMBL/GenBank/DDBJ whole genome shotgun (WGS) entry which is preliminary data.</text>
</comment>
<protein>
    <submittedName>
        <fullName evidence="2">Uncharacterized protein</fullName>
    </submittedName>
</protein>
<dbReference type="EMBL" id="JAUHHV010000011">
    <property type="protein sequence ID" value="KAK1408396.1"/>
    <property type="molecule type" value="Genomic_DNA"/>
</dbReference>
<accession>A0AAD8JRN0</accession>
<keyword evidence="3" id="KW-1185">Reference proteome</keyword>
<sequence>MQQGAHESLRPSKRNSKNDPPQIFQQQEKSTSDSSTSNEYRSLRRKYLLLEEESFKLGRETKEIQDPLKSLEEEKLLCWKA</sequence>
<dbReference type="AlphaFoldDB" id="A0AAD8JRN0"/>
<dbReference type="Proteomes" id="UP001229421">
    <property type="component" value="Unassembled WGS sequence"/>
</dbReference>
<evidence type="ECO:0000313" key="3">
    <source>
        <dbReference type="Proteomes" id="UP001229421"/>
    </source>
</evidence>
<feature type="compositionally biased region" description="Polar residues" evidence="1">
    <location>
        <begin position="23"/>
        <end position="40"/>
    </location>
</feature>
<dbReference type="PANTHER" id="PTHR37740:SF1">
    <property type="entry name" value="OS02G0193500 PROTEIN"/>
    <property type="match status" value="1"/>
</dbReference>
<gene>
    <name evidence="2" type="ORF">QVD17_40130</name>
</gene>
<feature type="region of interest" description="Disordered" evidence="1">
    <location>
        <begin position="1"/>
        <end position="40"/>
    </location>
</feature>